<comment type="similarity">
    <text evidence="2">Belongs to the serine/threonine dehydratase family.</text>
</comment>
<dbReference type="Proteomes" id="UP000003947">
    <property type="component" value="Unassembled WGS sequence"/>
</dbReference>
<dbReference type="RefSeq" id="WP_009490830.1">
    <property type="nucleotide sequence ID" value="NZ_CP141048.1"/>
</dbReference>
<reference evidence="6 7" key="1">
    <citation type="submission" date="2012-02" db="EMBL/GenBank/DDBJ databases">
        <title>Improved High-Quality Draft sequence of Microvirga sp. WSM3557.</title>
        <authorList>
            <consortium name="US DOE Joint Genome Institute"/>
            <person name="Lucas S."/>
            <person name="Han J."/>
            <person name="Lapidus A."/>
            <person name="Cheng J.-F."/>
            <person name="Goodwin L."/>
            <person name="Pitluck S."/>
            <person name="Peters L."/>
            <person name="Zhang X."/>
            <person name="Detter J.C."/>
            <person name="Han C."/>
            <person name="Tapia R."/>
            <person name="Land M."/>
            <person name="Hauser L."/>
            <person name="Kyrpides N."/>
            <person name="Ivanova N."/>
            <person name="Pagani I."/>
            <person name="Brau L."/>
            <person name="Yates R."/>
            <person name="O'Hara G."/>
            <person name="Rui T."/>
            <person name="Howieson J."/>
            <person name="Reeve W."/>
            <person name="Woyke T."/>
        </authorList>
    </citation>
    <scope>NUCLEOTIDE SEQUENCE [LARGE SCALE GENOMIC DNA]</scope>
    <source>
        <strain evidence="6 7">WSM3557</strain>
    </source>
</reference>
<keyword evidence="3" id="KW-0663">Pyridoxal phosphate</keyword>
<dbReference type="FunFam" id="3.40.50.1100:FF:000005">
    <property type="entry name" value="Threonine dehydratase catabolic"/>
    <property type="match status" value="1"/>
</dbReference>
<dbReference type="GO" id="GO:0009097">
    <property type="term" value="P:isoleucine biosynthetic process"/>
    <property type="evidence" value="ECO:0007669"/>
    <property type="project" value="TreeGrafter"/>
</dbReference>
<dbReference type="Pfam" id="PF00291">
    <property type="entry name" value="PALP"/>
    <property type="match status" value="1"/>
</dbReference>
<dbReference type="PANTHER" id="PTHR48078">
    <property type="entry name" value="THREONINE DEHYDRATASE, MITOCHONDRIAL-RELATED"/>
    <property type="match status" value="1"/>
</dbReference>
<evidence type="ECO:0000313" key="7">
    <source>
        <dbReference type="Proteomes" id="UP000003947"/>
    </source>
</evidence>
<dbReference type="EMBL" id="JH660641">
    <property type="protein sequence ID" value="EIM29365.1"/>
    <property type="molecule type" value="Genomic_DNA"/>
</dbReference>
<dbReference type="PANTHER" id="PTHR48078:SF6">
    <property type="entry name" value="L-THREONINE DEHYDRATASE CATABOLIC TDCB"/>
    <property type="match status" value="1"/>
</dbReference>
<protein>
    <submittedName>
        <fullName evidence="6">Threonine dehydratase</fullName>
    </submittedName>
</protein>
<evidence type="ECO:0000259" key="5">
    <source>
        <dbReference type="Pfam" id="PF00291"/>
    </source>
</evidence>
<evidence type="ECO:0000313" key="6">
    <source>
        <dbReference type="EMBL" id="EIM29365.1"/>
    </source>
</evidence>
<dbReference type="eggNOG" id="COG4923">
    <property type="taxonomic scope" value="Bacteria"/>
</dbReference>
<dbReference type="GO" id="GO:0003941">
    <property type="term" value="F:L-serine ammonia-lyase activity"/>
    <property type="evidence" value="ECO:0007669"/>
    <property type="project" value="TreeGrafter"/>
</dbReference>
<evidence type="ECO:0000256" key="4">
    <source>
        <dbReference type="ARBA" id="ARBA00023239"/>
    </source>
</evidence>
<dbReference type="STRING" id="864069.MicloDRAFT_00018380"/>
<dbReference type="Pfam" id="PF04250">
    <property type="entry name" value="DUF429"/>
    <property type="match status" value="1"/>
</dbReference>
<name>I4YZH3_9HYPH</name>
<evidence type="ECO:0000256" key="1">
    <source>
        <dbReference type="ARBA" id="ARBA00001933"/>
    </source>
</evidence>
<accession>I4YZH3</accession>
<dbReference type="AlphaFoldDB" id="I4YZH3"/>
<dbReference type="GO" id="GO:0006567">
    <property type="term" value="P:L-threonine catabolic process"/>
    <property type="evidence" value="ECO:0007669"/>
    <property type="project" value="TreeGrafter"/>
</dbReference>
<dbReference type="InterPro" id="IPR007362">
    <property type="entry name" value="DUF429"/>
</dbReference>
<dbReference type="NCBIfam" id="NF006094">
    <property type="entry name" value="PRK08246.1"/>
    <property type="match status" value="1"/>
</dbReference>
<comment type="cofactor">
    <cofactor evidence="1">
        <name>pyridoxal 5'-phosphate</name>
        <dbReference type="ChEBI" id="CHEBI:597326"/>
    </cofactor>
</comment>
<dbReference type="CDD" id="cd01562">
    <property type="entry name" value="Thr-dehyd"/>
    <property type="match status" value="1"/>
</dbReference>
<proteinExistence type="inferred from homology"/>
<evidence type="ECO:0000256" key="2">
    <source>
        <dbReference type="ARBA" id="ARBA00010869"/>
    </source>
</evidence>
<dbReference type="SUPFAM" id="SSF53686">
    <property type="entry name" value="Tryptophan synthase beta subunit-like PLP-dependent enzymes"/>
    <property type="match status" value="1"/>
</dbReference>
<dbReference type="PATRIC" id="fig|864069.3.peg.2025"/>
<dbReference type="GO" id="GO:0004794">
    <property type="term" value="F:threonine deaminase activity"/>
    <property type="evidence" value="ECO:0007669"/>
    <property type="project" value="TreeGrafter"/>
</dbReference>
<sequence>MWVAGVDGCRAGWIAVLMRADDPDTHRIVTAPTFEAIADAPERPRVIAVDMPVGLPDRTAGSGRLPEQLIRPLLGERQSSVFAIPSRRAVEATDYGEACARAAATSDPSRKVSRQGFAIFPKIREIDALLRARPDLIPRVYEVHPELAFWALNGGRALDRPKKVKGTPYGPGMALRRDLLKRSGLCPGSLIDAPPPRGAAEDDLLDALAGLTVALDLARGGGQSFPDPPGRDAHGLPVAIWTLRNPSQGRAMPITRADIEAAHARIAPHIRRTPVLNMGSAFGHDGAVSLKLEFLQHAGSFKTRGAFNTLLSKELPAAGVAAASGGNHGAAVAYAAKQLGVKARIFVPEISSPAKIAVIRSHGAEVVIGGARYADAQAACDLYVAESGALRIHPFAAESTMIGQGTAALEWEQDAPALDTVLVAVGGGGLISGVASWWAGRVKVVGVEPEGSRALHASLEAGRPVDVDVDSVAADSLGAKNTGDLVYSICRDTVDHVALVTDAAIRDAQRLLWRDYRIASEPGGAAALAALVSGAYKPRSGERVGVLLCGANVELAKLAEITHP</sequence>
<dbReference type="GO" id="GO:0006565">
    <property type="term" value="P:L-serine catabolic process"/>
    <property type="evidence" value="ECO:0007669"/>
    <property type="project" value="TreeGrafter"/>
</dbReference>
<keyword evidence="7" id="KW-1185">Reference proteome</keyword>
<keyword evidence="4" id="KW-0456">Lyase</keyword>
<dbReference type="InterPro" id="IPR001926">
    <property type="entry name" value="TrpB-like_PALP"/>
</dbReference>
<dbReference type="eggNOG" id="COG1171">
    <property type="taxonomic scope" value="Bacteria"/>
</dbReference>
<gene>
    <name evidence="6" type="ORF">MicloDRAFT_00018380</name>
</gene>
<evidence type="ECO:0000256" key="3">
    <source>
        <dbReference type="ARBA" id="ARBA00022898"/>
    </source>
</evidence>
<dbReference type="Gene3D" id="3.40.50.1100">
    <property type="match status" value="2"/>
</dbReference>
<organism evidence="6 7">
    <name type="scientific">Microvirga lotononidis</name>
    <dbReference type="NCBI Taxonomy" id="864069"/>
    <lineage>
        <taxon>Bacteria</taxon>
        <taxon>Pseudomonadati</taxon>
        <taxon>Pseudomonadota</taxon>
        <taxon>Alphaproteobacteria</taxon>
        <taxon>Hyphomicrobiales</taxon>
        <taxon>Methylobacteriaceae</taxon>
        <taxon>Microvirga</taxon>
    </lineage>
</organism>
<dbReference type="InterPro" id="IPR036052">
    <property type="entry name" value="TrpB-like_PALP_sf"/>
</dbReference>
<feature type="domain" description="Tryptophan synthase beta chain-like PALP" evidence="5">
    <location>
        <begin position="266"/>
        <end position="550"/>
    </location>
</feature>
<dbReference type="InterPro" id="IPR050147">
    <property type="entry name" value="Ser/Thr_Dehydratase"/>
</dbReference>
<dbReference type="HOGENOM" id="CLU_482980_0_0_5"/>